<reference evidence="1 2" key="1">
    <citation type="submission" date="2018-08" db="EMBL/GenBank/DDBJ databases">
        <title>Draft genome sequence of Rhodobacter sphaeroides FY.</title>
        <authorList>
            <person name="Rayyan A."/>
            <person name="Meyer T.E."/>
            <person name="Kyndt J.A."/>
        </authorList>
    </citation>
    <scope>NUCLEOTIDE SEQUENCE [LARGE SCALE GENOMIC DNA]</scope>
    <source>
        <strain evidence="1 2">FY</strain>
    </source>
</reference>
<gene>
    <name evidence="1" type="ORF">D1114_20745</name>
</gene>
<dbReference type="EMBL" id="QWGP01000037">
    <property type="protein sequence ID" value="RHZ91189.1"/>
    <property type="molecule type" value="Genomic_DNA"/>
</dbReference>
<dbReference type="AlphaFoldDB" id="A0AAX1UG81"/>
<dbReference type="Proteomes" id="UP000266305">
    <property type="component" value="Unassembled WGS sequence"/>
</dbReference>
<evidence type="ECO:0000313" key="1">
    <source>
        <dbReference type="EMBL" id="RHZ91189.1"/>
    </source>
</evidence>
<name>A0AAX1UG81_CERSP</name>
<proteinExistence type="predicted"/>
<protein>
    <submittedName>
        <fullName evidence="1">Uncharacterized protein</fullName>
    </submittedName>
</protein>
<comment type="caution">
    <text evidence="1">The sequence shown here is derived from an EMBL/GenBank/DDBJ whole genome shotgun (WGS) entry which is preliminary data.</text>
</comment>
<sequence length="90" mass="10209">MTLLSDAPQPGRERLTDERKILGTRERIVLEVEFNQNRLISRWRSRDLSGAVQRAGGNTCGWQPMCGGQSAPPGFREPAYGRFLRFRSSD</sequence>
<accession>A0AAX1UG81</accession>
<organism evidence="1 2">
    <name type="scientific">Cereibacter sphaeroides</name>
    <name type="common">Rhodobacter sphaeroides</name>
    <dbReference type="NCBI Taxonomy" id="1063"/>
    <lineage>
        <taxon>Bacteria</taxon>
        <taxon>Pseudomonadati</taxon>
        <taxon>Pseudomonadota</taxon>
        <taxon>Alphaproteobacteria</taxon>
        <taxon>Rhodobacterales</taxon>
        <taxon>Paracoccaceae</taxon>
        <taxon>Cereibacter</taxon>
    </lineage>
</organism>
<dbReference type="RefSeq" id="WP_115475927.1">
    <property type="nucleotide sequence ID" value="NZ_QWGP01000037.1"/>
</dbReference>
<evidence type="ECO:0000313" key="2">
    <source>
        <dbReference type="Proteomes" id="UP000266305"/>
    </source>
</evidence>